<protein>
    <submittedName>
        <fullName evidence="1">Putative type ii restriction enzyme nmedip (Endonuclease nmedip) (R.nmedip)</fullName>
        <ecNumber evidence="1">3.1.21.4</ecNumber>
    </submittedName>
</protein>
<name>A0A0W8FB23_9ZZZZ</name>
<reference evidence="1" key="1">
    <citation type="journal article" date="2015" name="Proc. Natl. Acad. Sci. U.S.A.">
        <title>Networks of energetic and metabolic interactions define dynamics in microbial communities.</title>
        <authorList>
            <person name="Embree M."/>
            <person name="Liu J.K."/>
            <person name="Al-Bassam M.M."/>
            <person name="Zengler K."/>
        </authorList>
    </citation>
    <scope>NUCLEOTIDE SEQUENCE</scope>
</reference>
<dbReference type="AlphaFoldDB" id="A0A0W8FB23"/>
<organism evidence="1">
    <name type="scientific">hydrocarbon metagenome</name>
    <dbReference type="NCBI Taxonomy" id="938273"/>
    <lineage>
        <taxon>unclassified sequences</taxon>
        <taxon>metagenomes</taxon>
        <taxon>ecological metagenomes</taxon>
    </lineage>
</organism>
<gene>
    <name evidence="1" type="ORF">ASZ90_012281</name>
</gene>
<dbReference type="EC" id="3.1.21.4" evidence="1"/>
<accession>A0A0W8FB23</accession>
<keyword evidence="1" id="KW-0378">Hydrolase</keyword>
<comment type="caution">
    <text evidence="1">The sequence shown here is derived from an EMBL/GenBank/DDBJ whole genome shotgun (WGS) entry which is preliminary data.</text>
</comment>
<keyword evidence="1" id="KW-0255">Endonuclease</keyword>
<keyword evidence="1" id="KW-0540">Nuclease</keyword>
<dbReference type="GO" id="GO:0009036">
    <property type="term" value="F:type II site-specific deoxyribonuclease activity"/>
    <property type="evidence" value="ECO:0007669"/>
    <property type="project" value="UniProtKB-EC"/>
</dbReference>
<sequence>MADLVSMQPNLKLDLFIVAPDERREKVFYEINRPAFARLKPPLPKICRFIPYLELKKEVEQIGNRIRYMRQEFISEIAESCEPDYT</sequence>
<evidence type="ECO:0000313" key="1">
    <source>
        <dbReference type="EMBL" id="KUG18017.1"/>
    </source>
</evidence>
<dbReference type="EMBL" id="LNQE01001406">
    <property type="protein sequence ID" value="KUG18017.1"/>
    <property type="molecule type" value="Genomic_DNA"/>
</dbReference>
<proteinExistence type="predicted"/>